<keyword evidence="3 8" id="KW-0349">Heme</keyword>
<evidence type="ECO:0000313" key="12">
    <source>
        <dbReference type="Proteomes" id="UP000007431"/>
    </source>
</evidence>
<keyword evidence="10" id="KW-1133">Transmembrane helix</keyword>
<dbReference type="Pfam" id="PF00067">
    <property type="entry name" value="p450"/>
    <property type="match status" value="1"/>
</dbReference>
<dbReference type="GeneID" id="9590389"/>
<reference evidence="11 12" key="1">
    <citation type="journal article" date="2010" name="Nat. Biotechnol.">
        <title>Genome sequence of the model mushroom Schizophyllum commune.</title>
        <authorList>
            <person name="Ohm R.A."/>
            <person name="de Jong J.F."/>
            <person name="Lugones L.G."/>
            <person name="Aerts A."/>
            <person name="Kothe E."/>
            <person name="Stajich J.E."/>
            <person name="de Vries R.P."/>
            <person name="Record E."/>
            <person name="Levasseur A."/>
            <person name="Baker S.E."/>
            <person name="Bartholomew K.A."/>
            <person name="Coutinho P.M."/>
            <person name="Erdmann S."/>
            <person name="Fowler T.J."/>
            <person name="Gathman A.C."/>
            <person name="Lombard V."/>
            <person name="Henrissat B."/>
            <person name="Knabe N."/>
            <person name="Kuees U."/>
            <person name="Lilly W.W."/>
            <person name="Lindquist E."/>
            <person name="Lucas S."/>
            <person name="Magnuson J.K."/>
            <person name="Piumi F."/>
            <person name="Raudaskoski M."/>
            <person name="Salamov A."/>
            <person name="Schmutz J."/>
            <person name="Schwarze F.W.M.R."/>
            <person name="vanKuyk P.A."/>
            <person name="Horton J.S."/>
            <person name="Grigoriev I.V."/>
            <person name="Woesten H.A.B."/>
        </authorList>
    </citation>
    <scope>NUCLEOTIDE SEQUENCE [LARGE SCALE GENOMIC DNA]</scope>
    <source>
        <strain evidence="12">H4-8 / FGSC 9210</strain>
    </source>
</reference>
<evidence type="ECO:0000256" key="9">
    <source>
        <dbReference type="RuleBase" id="RU000461"/>
    </source>
</evidence>
<keyword evidence="10" id="KW-0472">Membrane</keyword>
<feature type="binding site" description="axial binding residue" evidence="8">
    <location>
        <position position="508"/>
    </location>
    <ligand>
        <name>heme</name>
        <dbReference type="ChEBI" id="CHEBI:30413"/>
    </ligand>
    <ligandPart>
        <name>Fe</name>
        <dbReference type="ChEBI" id="CHEBI:18248"/>
    </ligandPart>
</feature>
<proteinExistence type="inferred from homology"/>
<keyword evidence="5 9" id="KW-0560">Oxidoreductase</keyword>
<dbReference type="PANTHER" id="PTHR24287:SF1">
    <property type="entry name" value="P450, PUTATIVE (EUROFUNG)-RELATED"/>
    <property type="match status" value="1"/>
</dbReference>
<feature type="transmembrane region" description="Helical" evidence="10">
    <location>
        <begin position="37"/>
        <end position="54"/>
    </location>
</feature>
<evidence type="ECO:0000256" key="6">
    <source>
        <dbReference type="ARBA" id="ARBA00023004"/>
    </source>
</evidence>
<dbReference type="CDD" id="cd11063">
    <property type="entry name" value="CYP52"/>
    <property type="match status" value="1"/>
</dbReference>
<dbReference type="eggNOG" id="KOG0157">
    <property type="taxonomic scope" value="Eukaryota"/>
</dbReference>
<name>D8QDI7_SCHCM</name>
<evidence type="ECO:0000256" key="10">
    <source>
        <dbReference type="SAM" id="Phobius"/>
    </source>
</evidence>
<dbReference type="PANTHER" id="PTHR24287">
    <property type="entry name" value="P450, PUTATIVE (EUROFUNG)-RELATED"/>
    <property type="match status" value="1"/>
</dbReference>
<gene>
    <name evidence="11" type="ORF">SCHCODRAFT_258176</name>
</gene>
<dbReference type="PRINTS" id="PR00385">
    <property type="entry name" value="P450"/>
</dbReference>
<dbReference type="OMA" id="WSERYGH"/>
<dbReference type="OrthoDB" id="1470350at2759"/>
<dbReference type="GO" id="GO:0005506">
    <property type="term" value="F:iron ion binding"/>
    <property type="evidence" value="ECO:0007669"/>
    <property type="project" value="InterPro"/>
</dbReference>
<dbReference type="RefSeq" id="XP_003028899.1">
    <property type="nucleotide sequence ID" value="XM_003028853.1"/>
</dbReference>
<evidence type="ECO:0000256" key="5">
    <source>
        <dbReference type="ARBA" id="ARBA00023002"/>
    </source>
</evidence>
<evidence type="ECO:0008006" key="13">
    <source>
        <dbReference type="Google" id="ProtNLM"/>
    </source>
</evidence>
<organism evidence="12">
    <name type="scientific">Schizophyllum commune (strain H4-8 / FGSC 9210)</name>
    <name type="common">Split gill fungus</name>
    <dbReference type="NCBI Taxonomy" id="578458"/>
    <lineage>
        <taxon>Eukaryota</taxon>
        <taxon>Fungi</taxon>
        <taxon>Dikarya</taxon>
        <taxon>Basidiomycota</taxon>
        <taxon>Agaricomycotina</taxon>
        <taxon>Agaricomycetes</taxon>
        <taxon>Agaricomycetidae</taxon>
        <taxon>Agaricales</taxon>
        <taxon>Schizophyllaceae</taxon>
        <taxon>Schizophyllum</taxon>
    </lineage>
</organism>
<evidence type="ECO:0000256" key="8">
    <source>
        <dbReference type="PIRSR" id="PIRSR602401-1"/>
    </source>
</evidence>
<dbReference type="HOGENOM" id="CLU_001570_27_0_1"/>
<dbReference type="InterPro" id="IPR047146">
    <property type="entry name" value="Cyt_P450_E_CYP52_fungi"/>
</dbReference>
<evidence type="ECO:0000256" key="7">
    <source>
        <dbReference type="ARBA" id="ARBA00023033"/>
    </source>
</evidence>
<comment type="cofactor">
    <cofactor evidence="1 8">
        <name>heme</name>
        <dbReference type="ChEBI" id="CHEBI:30413"/>
    </cofactor>
</comment>
<dbReference type="VEuPathDB" id="FungiDB:SCHCODRAFT_01215828"/>
<dbReference type="InterPro" id="IPR002401">
    <property type="entry name" value="Cyt_P450_E_grp-I"/>
</dbReference>
<dbReference type="GO" id="GO:0016705">
    <property type="term" value="F:oxidoreductase activity, acting on paired donors, with incorporation or reduction of molecular oxygen"/>
    <property type="evidence" value="ECO:0007669"/>
    <property type="project" value="InterPro"/>
</dbReference>
<dbReference type="Gene3D" id="1.10.630.10">
    <property type="entry name" value="Cytochrome P450"/>
    <property type="match status" value="1"/>
</dbReference>
<evidence type="ECO:0000256" key="4">
    <source>
        <dbReference type="ARBA" id="ARBA00022723"/>
    </source>
</evidence>
<evidence type="ECO:0000256" key="2">
    <source>
        <dbReference type="ARBA" id="ARBA00010617"/>
    </source>
</evidence>
<keyword evidence="10" id="KW-0812">Transmembrane</keyword>
<evidence type="ECO:0000256" key="1">
    <source>
        <dbReference type="ARBA" id="ARBA00001971"/>
    </source>
</evidence>
<feature type="transmembrane region" description="Helical" evidence="10">
    <location>
        <begin position="7"/>
        <end position="31"/>
    </location>
</feature>
<dbReference type="GO" id="GO:0020037">
    <property type="term" value="F:heme binding"/>
    <property type="evidence" value="ECO:0007669"/>
    <property type="project" value="InterPro"/>
</dbReference>
<dbReference type="KEGG" id="scm:SCHCO_01215828"/>
<dbReference type="GO" id="GO:0004497">
    <property type="term" value="F:monooxygenase activity"/>
    <property type="evidence" value="ECO:0007669"/>
    <property type="project" value="UniProtKB-KW"/>
</dbReference>
<dbReference type="AlphaFoldDB" id="D8QDI7"/>
<protein>
    <recommendedName>
        <fullName evidence="13">Cytochrome P450</fullName>
    </recommendedName>
</protein>
<sequence length="584" mass="66172">MGIAPGLVFIVKSLPYVIYPSAVAYGLIHAFAPDAPLPAVAAALVLAHPVFWFLEDTYREWQIKRAAAAVGAVTAPSVPSALPGGLSHMKFIRQHMNSGEPSTTTELWAEQMGTYVYQLNLQGDRRIVTLEPDHVKAILATKFEDFDKGPFNYDVLHSLLGNGVFNADGEMWKFHRSMTRPFFNKEKIAHFDIFDRHADDLLRKVKARLAEGFPIDFQDMIARFTLDSATEFLFGYDINSSGAGLPYPEYAKERNTETFTKHPSNVFVKAFAEGQELTVHRYRAGSAWRLAEFFSDSVNPRREVVNDYVKMILNDPEFQKAAQATEKGNAADSASLLHHLVSYTKDPKVLTDEIINLLVAGRDTTMGTLSFGVYKLTAHPEIAQRLREEVLEVVGPNRRPTYEDVRDMKYLRAFLNEVLRLYPVVPNNSRAANKDTTLPFKDKDRAPIFVPKSTRCSYSSYLIHRRKDLWGPTAGMFDPDRFLDERHAKYLVHNPYIFIPFNAGPRICLGQQFAYNEMSFFLIRLLQNFEAFELAREAQPKSSFKPEGAPKKPDAEDEELMFASHLTMSVKDGLWVHMREAPAA</sequence>
<dbReference type="InParanoid" id="D8QDI7"/>
<dbReference type="InterPro" id="IPR036396">
    <property type="entry name" value="Cyt_P450_sf"/>
</dbReference>
<keyword evidence="12" id="KW-1185">Reference proteome</keyword>
<feature type="transmembrane region" description="Helical" evidence="10">
    <location>
        <begin position="66"/>
        <end position="86"/>
    </location>
</feature>
<accession>D8QDI7</accession>
<dbReference type="PRINTS" id="PR00463">
    <property type="entry name" value="EP450I"/>
</dbReference>
<dbReference type="InterPro" id="IPR017972">
    <property type="entry name" value="Cyt_P450_CS"/>
</dbReference>
<comment type="similarity">
    <text evidence="2 9">Belongs to the cytochrome P450 family.</text>
</comment>
<dbReference type="PROSITE" id="PS00086">
    <property type="entry name" value="CYTOCHROME_P450"/>
    <property type="match status" value="1"/>
</dbReference>
<keyword evidence="4 8" id="KW-0479">Metal-binding</keyword>
<dbReference type="SUPFAM" id="SSF48264">
    <property type="entry name" value="Cytochrome P450"/>
    <property type="match status" value="1"/>
</dbReference>
<dbReference type="InterPro" id="IPR001128">
    <property type="entry name" value="Cyt_P450"/>
</dbReference>
<keyword evidence="7 9" id="KW-0503">Monooxygenase</keyword>
<dbReference type="EMBL" id="GL377310">
    <property type="protein sequence ID" value="EFI93996.1"/>
    <property type="molecule type" value="Genomic_DNA"/>
</dbReference>
<evidence type="ECO:0000313" key="11">
    <source>
        <dbReference type="EMBL" id="EFI93996.1"/>
    </source>
</evidence>
<keyword evidence="6 8" id="KW-0408">Iron</keyword>
<dbReference type="Proteomes" id="UP000007431">
    <property type="component" value="Unassembled WGS sequence"/>
</dbReference>
<evidence type="ECO:0000256" key="3">
    <source>
        <dbReference type="ARBA" id="ARBA00022617"/>
    </source>
</evidence>